<evidence type="ECO:0000256" key="1">
    <source>
        <dbReference type="ARBA" id="ARBA00004196"/>
    </source>
</evidence>
<accession>A0A933L3N8</accession>
<dbReference type="Proteomes" id="UP000782610">
    <property type="component" value="Unassembled WGS sequence"/>
</dbReference>
<dbReference type="EMBL" id="JACRAF010000031">
    <property type="protein sequence ID" value="MBI4922410.1"/>
    <property type="molecule type" value="Genomic_DNA"/>
</dbReference>
<dbReference type="Gene3D" id="3.40.50.2300">
    <property type="match status" value="2"/>
</dbReference>
<comment type="caution">
    <text evidence="6">The sequence shown here is derived from an EMBL/GenBank/DDBJ whole genome shotgun (WGS) entry which is preliminary data.</text>
</comment>
<dbReference type="PANTHER" id="PTHR46847:SF1">
    <property type="entry name" value="D-ALLOSE-BINDING PERIPLASMIC PROTEIN-RELATED"/>
    <property type="match status" value="1"/>
</dbReference>
<comment type="subcellular location">
    <subcellularLocation>
        <location evidence="1">Cell envelope</location>
    </subcellularLocation>
</comment>
<keyword evidence="3 4" id="KW-0732">Signal</keyword>
<dbReference type="GO" id="GO:0030313">
    <property type="term" value="C:cell envelope"/>
    <property type="evidence" value="ECO:0007669"/>
    <property type="project" value="UniProtKB-SubCell"/>
</dbReference>
<evidence type="ECO:0000313" key="6">
    <source>
        <dbReference type="EMBL" id="MBI4922410.1"/>
    </source>
</evidence>
<dbReference type="InterPro" id="IPR028082">
    <property type="entry name" value="Peripla_BP_I"/>
</dbReference>
<dbReference type="CDD" id="cd01536">
    <property type="entry name" value="PBP1_ABC_sugar_binding-like"/>
    <property type="match status" value="1"/>
</dbReference>
<organism evidence="6 7">
    <name type="scientific">Devosia nanyangense</name>
    <dbReference type="NCBI Taxonomy" id="1228055"/>
    <lineage>
        <taxon>Bacteria</taxon>
        <taxon>Pseudomonadati</taxon>
        <taxon>Pseudomonadota</taxon>
        <taxon>Alphaproteobacteria</taxon>
        <taxon>Hyphomicrobiales</taxon>
        <taxon>Devosiaceae</taxon>
        <taxon>Devosia</taxon>
    </lineage>
</organism>
<feature type="chain" id="PRO_5037183042" evidence="4">
    <location>
        <begin position="30"/>
        <end position="331"/>
    </location>
</feature>
<reference evidence="6" key="1">
    <citation type="submission" date="2020-07" db="EMBL/GenBank/DDBJ databases">
        <title>Huge and variable diversity of episymbiotic CPR bacteria and DPANN archaea in groundwater ecosystems.</title>
        <authorList>
            <person name="He C.Y."/>
            <person name="Keren R."/>
            <person name="Whittaker M."/>
            <person name="Farag I.F."/>
            <person name="Doudna J."/>
            <person name="Cate J.H.D."/>
            <person name="Banfield J.F."/>
        </authorList>
    </citation>
    <scope>NUCLEOTIDE SEQUENCE</scope>
    <source>
        <strain evidence="6">NC_groundwater_1586_Pr3_B-0.1um_66_15</strain>
    </source>
</reference>
<evidence type="ECO:0000313" key="7">
    <source>
        <dbReference type="Proteomes" id="UP000782610"/>
    </source>
</evidence>
<evidence type="ECO:0000256" key="2">
    <source>
        <dbReference type="ARBA" id="ARBA00007639"/>
    </source>
</evidence>
<gene>
    <name evidence="6" type="ORF">HY834_11725</name>
</gene>
<evidence type="ECO:0000256" key="4">
    <source>
        <dbReference type="SAM" id="SignalP"/>
    </source>
</evidence>
<comment type="similarity">
    <text evidence="2">Belongs to the bacterial solute-binding protein 2 family.</text>
</comment>
<dbReference type="SUPFAM" id="SSF53822">
    <property type="entry name" value="Periplasmic binding protein-like I"/>
    <property type="match status" value="1"/>
</dbReference>
<dbReference type="InterPro" id="IPR025997">
    <property type="entry name" value="SBP_2_dom"/>
</dbReference>
<dbReference type="AlphaFoldDB" id="A0A933L3N8"/>
<dbReference type="GO" id="GO:0030246">
    <property type="term" value="F:carbohydrate binding"/>
    <property type="evidence" value="ECO:0007669"/>
    <property type="project" value="UniProtKB-ARBA"/>
</dbReference>
<name>A0A933L3N8_9HYPH</name>
<evidence type="ECO:0000259" key="5">
    <source>
        <dbReference type="Pfam" id="PF13407"/>
    </source>
</evidence>
<proteinExistence type="inferred from homology"/>
<feature type="signal peptide" evidence="4">
    <location>
        <begin position="1"/>
        <end position="29"/>
    </location>
</feature>
<dbReference type="Pfam" id="PF13407">
    <property type="entry name" value="Peripla_BP_4"/>
    <property type="match status" value="1"/>
</dbReference>
<evidence type="ECO:0000256" key="3">
    <source>
        <dbReference type="ARBA" id="ARBA00022729"/>
    </source>
</evidence>
<feature type="domain" description="Periplasmic binding protein" evidence="5">
    <location>
        <begin position="35"/>
        <end position="300"/>
    </location>
</feature>
<sequence>MTKTIRNRSFGVLLGAAASIVALAGMARADDIQVAYLSASSANTWLAASAVEMQKVAAANGIKITEFDAQFDPAKQTAQMQDVIASGKYKGIVFVALTGAGAIPDVQAALDAGMQVVGLNQVIGADLTTSDPQVKGMAASAMAAPYRSGERLGKLAIKACEGIDPCSVVYIFGIKGIPLDVAMRQGFDDTITAHANISVVAEGEGKYLGPDGGIAATQDILQLNKPFQVMVGADQSIQGAAIALKDAGMAPGSVKLIGLGGSAPALAGVADGSWYGDVFGAPRDEGRLAMQAMVDALNGKMDGGIDPLTSVPDEGLITKDNVSKFTAQWNG</sequence>
<protein>
    <submittedName>
        <fullName evidence="6">Sugar ABC transporter substrate-binding protein</fullName>
    </submittedName>
</protein>
<dbReference type="PANTHER" id="PTHR46847">
    <property type="entry name" value="D-ALLOSE-BINDING PERIPLASMIC PROTEIN-RELATED"/>
    <property type="match status" value="1"/>
</dbReference>